<organism evidence="1">
    <name type="scientific">Arundo donax</name>
    <name type="common">Giant reed</name>
    <name type="synonym">Donax arundinaceus</name>
    <dbReference type="NCBI Taxonomy" id="35708"/>
    <lineage>
        <taxon>Eukaryota</taxon>
        <taxon>Viridiplantae</taxon>
        <taxon>Streptophyta</taxon>
        <taxon>Embryophyta</taxon>
        <taxon>Tracheophyta</taxon>
        <taxon>Spermatophyta</taxon>
        <taxon>Magnoliopsida</taxon>
        <taxon>Liliopsida</taxon>
        <taxon>Poales</taxon>
        <taxon>Poaceae</taxon>
        <taxon>PACMAD clade</taxon>
        <taxon>Arundinoideae</taxon>
        <taxon>Arundineae</taxon>
        <taxon>Arundo</taxon>
    </lineage>
</organism>
<protein>
    <submittedName>
        <fullName evidence="1">Uncharacterized protein</fullName>
    </submittedName>
</protein>
<evidence type="ECO:0000313" key="1">
    <source>
        <dbReference type="EMBL" id="JAD88941.1"/>
    </source>
</evidence>
<sequence>MRKCHAGTNCTDYSLGSRNPTRHFSKRNSAFTQAWYLSIAKSRNNIKNYVTHAQSIITIIEVVNNQDRQQVNHRCSRKSWKSVIDHMST</sequence>
<name>A0A0A9DMB7_ARUDO</name>
<reference evidence="1" key="1">
    <citation type="submission" date="2014-09" db="EMBL/GenBank/DDBJ databases">
        <authorList>
            <person name="Magalhaes I.L.F."/>
            <person name="Oliveira U."/>
            <person name="Santos F.R."/>
            <person name="Vidigal T.H.D.A."/>
            <person name="Brescovit A.D."/>
            <person name="Santos A.J."/>
        </authorList>
    </citation>
    <scope>NUCLEOTIDE SEQUENCE</scope>
    <source>
        <tissue evidence="1">Shoot tissue taken approximately 20 cm above the soil surface</tissue>
    </source>
</reference>
<dbReference type="EMBL" id="GBRH01208954">
    <property type="protein sequence ID" value="JAD88941.1"/>
    <property type="molecule type" value="Transcribed_RNA"/>
</dbReference>
<reference evidence="1" key="2">
    <citation type="journal article" date="2015" name="Data Brief">
        <title>Shoot transcriptome of the giant reed, Arundo donax.</title>
        <authorList>
            <person name="Barrero R.A."/>
            <person name="Guerrero F.D."/>
            <person name="Moolhuijzen P."/>
            <person name="Goolsby J.A."/>
            <person name="Tidwell J."/>
            <person name="Bellgard S.E."/>
            <person name="Bellgard M.I."/>
        </authorList>
    </citation>
    <scope>NUCLEOTIDE SEQUENCE</scope>
    <source>
        <tissue evidence="1">Shoot tissue taken approximately 20 cm above the soil surface</tissue>
    </source>
</reference>
<accession>A0A0A9DMB7</accession>
<dbReference type="AlphaFoldDB" id="A0A0A9DMB7"/>
<proteinExistence type="predicted"/>